<dbReference type="OrthoDB" id="332390at2759"/>
<dbReference type="EMBL" id="PKSG01000011">
    <property type="protein sequence ID" value="POR39704.1"/>
    <property type="molecule type" value="Genomic_DNA"/>
</dbReference>
<dbReference type="InterPro" id="IPR018501">
    <property type="entry name" value="DDT_dom"/>
</dbReference>
<dbReference type="GO" id="GO:0000785">
    <property type="term" value="C:chromatin"/>
    <property type="evidence" value="ECO:0007669"/>
    <property type="project" value="UniProtKB-ARBA"/>
</dbReference>
<accession>A0A2S4LB90</accession>
<feature type="compositionally biased region" description="Basic and acidic residues" evidence="5">
    <location>
        <begin position="705"/>
        <end position="744"/>
    </location>
</feature>
<dbReference type="GO" id="GO:0000781">
    <property type="term" value="C:chromosome, telomeric region"/>
    <property type="evidence" value="ECO:0007669"/>
    <property type="project" value="GOC"/>
</dbReference>
<evidence type="ECO:0000259" key="6">
    <source>
        <dbReference type="PROSITE" id="PS50827"/>
    </source>
</evidence>
<dbReference type="GO" id="GO:0005634">
    <property type="term" value="C:nucleus"/>
    <property type="evidence" value="ECO:0007669"/>
    <property type="project" value="UniProtKB-SubCell"/>
</dbReference>
<keyword evidence="9" id="KW-1185">Reference proteome</keyword>
<name>A0A2S4LB90_9HYPO</name>
<organism evidence="8 9">
    <name type="scientific">Tolypocladium paradoxum</name>
    <dbReference type="NCBI Taxonomy" id="94208"/>
    <lineage>
        <taxon>Eukaryota</taxon>
        <taxon>Fungi</taxon>
        <taxon>Dikarya</taxon>
        <taxon>Ascomycota</taxon>
        <taxon>Pezizomycotina</taxon>
        <taxon>Sordariomycetes</taxon>
        <taxon>Hypocreomycetidae</taxon>
        <taxon>Hypocreales</taxon>
        <taxon>Ophiocordycipitaceae</taxon>
        <taxon>Tolypocladium</taxon>
    </lineage>
</organism>
<feature type="region of interest" description="Disordered" evidence="5">
    <location>
        <begin position="932"/>
        <end position="1012"/>
    </location>
</feature>
<feature type="compositionally biased region" description="Basic and acidic residues" evidence="5">
    <location>
        <begin position="935"/>
        <end position="956"/>
    </location>
</feature>
<dbReference type="PANTHER" id="PTHR32075:SF6">
    <property type="entry name" value="ISWI CHROMATIN-REMODELING COMPLEX SUBUNIT YPL216W-RELATED"/>
    <property type="match status" value="1"/>
</dbReference>
<dbReference type="Pfam" id="PF15612">
    <property type="entry name" value="WHIM1"/>
    <property type="match status" value="1"/>
</dbReference>
<dbReference type="PANTHER" id="PTHR32075">
    <property type="entry name" value="ISWI CHROMATIN-REMODELING COMPLEX SUBUNIT YPL216W-RELATED"/>
    <property type="match status" value="1"/>
</dbReference>
<evidence type="ECO:0000259" key="7">
    <source>
        <dbReference type="PROSITE" id="PS51136"/>
    </source>
</evidence>
<evidence type="ECO:0000256" key="5">
    <source>
        <dbReference type="SAM" id="MobiDB-lite"/>
    </source>
</evidence>
<feature type="compositionally biased region" description="Basic residues" evidence="5">
    <location>
        <begin position="279"/>
        <end position="291"/>
    </location>
</feature>
<proteinExistence type="predicted"/>
<reference evidence="8 9" key="1">
    <citation type="submission" date="2018-01" db="EMBL/GenBank/DDBJ databases">
        <title>Harnessing the power of phylogenomics to disentangle the directionality and signatures of interkingdom host jumping in the parasitic fungal genus Tolypocladium.</title>
        <authorList>
            <person name="Quandt C.A."/>
            <person name="Patterson W."/>
            <person name="Spatafora J.W."/>
        </authorList>
    </citation>
    <scope>NUCLEOTIDE SEQUENCE [LARGE SCALE GENOMIC DNA]</scope>
    <source>
        <strain evidence="8 9">NRBC 100945</strain>
    </source>
</reference>
<evidence type="ECO:0000256" key="2">
    <source>
        <dbReference type="ARBA" id="ARBA00023054"/>
    </source>
</evidence>
<keyword evidence="2" id="KW-0175">Coiled coil</keyword>
<evidence type="ECO:0000256" key="1">
    <source>
        <dbReference type="ARBA" id="ARBA00004123"/>
    </source>
</evidence>
<feature type="region of interest" description="Disordered" evidence="5">
    <location>
        <begin position="647"/>
        <end position="745"/>
    </location>
</feature>
<gene>
    <name evidence="8" type="ORF">TPAR_00103</name>
</gene>
<dbReference type="STRING" id="94208.A0A2S4LB90"/>
<dbReference type="GO" id="GO:0031509">
    <property type="term" value="P:subtelomeric heterochromatin formation"/>
    <property type="evidence" value="ECO:0007669"/>
    <property type="project" value="TreeGrafter"/>
</dbReference>
<dbReference type="Pfam" id="PF10537">
    <property type="entry name" value="WAC_Acf1_DNA_bd"/>
    <property type="match status" value="1"/>
</dbReference>
<evidence type="ECO:0000313" key="8">
    <source>
        <dbReference type="EMBL" id="POR39704.1"/>
    </source>
</evidence>
<evidence type="ECO:0000313" key="9">
    <source>
        <dbReference type="Proteomes" id="UP000237481"/>
    </source>
</evidence>
<feature type="domain" description="DDT" evidence="6">
    <location>
        <begin position="377"/>
        <end position="440"/>
    </location>
</feature>
<dbReference type="Pfam" id="PF02791">
    <property type="entry name" value="DDT"/>
    <property type="match status" value="1"/>
</dbReference>
<protein>
    <submittedName>
        <fullName evidence="8">ISWI chromatin-remodeling complex subunit</fullName>
    </submittedName>
</protein>
<comment type="subcellular location">
    <subcellularLocation>
        <location evidence="1 4">Nucleus</location>
    </subcellularLocation>
</comment>
<dbReference type="InterPro" id="IPR013136">
    <property type="entry name" value="WSTF_Acf1_Cbp146"/>
</dbReference>
<evidence type="ECO:0000256" key="4">
    <source>
        <dbReference type="PROSITE-ProRule" id="PRU00475"/>
    </source>
</evidence>
<dbReference type="PROSITE" id="PS50827">
    <property type="entry name" value="DDT"/>
    <property type="match status" value="1"/>
</dbReference>
<evidence type="ECO:0000256" key="3">
    <source>
        <dbReference type="ARBA" id="ARBA00023242"/>
    </source>
</evidence>
<feature type="region of interest" description="Disordered" evidence="5">
    <location>
        <begin position="246"/>
        <end position="294"/>
    </location>
</feature>
<keyword evidence="3 4" id="KW-0539">Nucleus</keyword>
<dbReference type="InterPro" id="IPR028941">
    <property type="entry name" value="WHIM2_dom"/>
</dbReference>
<dbReference type="AlphaFoldDB" id="A0A2S4LB90"/>
<dbReference type="Proteomes" id="UP000237481">
    <property type="component" value="Unassembled WGS sequence"/>
</dbReference>
<feature type="region of interest" description="Disordered" evidence="5">
    <location>
        <begin position="444"/>
        <end position="486"/>
    </location>
</feature>
<dbReference type="InterPro" id="IPR028942">
    <property type="entry name" value="WHIM1_dom"/>
</dbReference>
<dbReference type="PROSITE" id="PS51136">
    <property type="entry name" value="WAC"/>
    <property type="match status" value="1"/>
</dbReference>
<comment type="caution">
    <text evidence="8">The sequence shown here is derived from an EMBL/GenBank/DDBJ whole genome shotgun (WGS) entry which is preliminary data.</text>
</comment>
<feature type="compositionally biased region" description="Acidic residues" evidence="5">
    <location>
        <begin position="450"/>
        <end position="467"/>
    </location>
</feature>
<feature type="domain" description="WAC" evidence="7">
    <location>
        <begin position="22"/>
        <end position="138"/>
    </location>
</feature>
<sequence>MVLFKRKPVRFLPTPDIEDDGAEVWHIPQTGEIFATYESYLNRLTLDYKLLTDLLQRRFNDQITGHSGLTFFEAFNSELTGGREVEASFPEALKGPILRKVQFQTISRLDNLVDMIYDEFKHDYYPGEEVTVTMDGGERVHGLVRDKTTFGPRILPDGSRTQPVTRYLVNLKDTEEETMVTDEHICRDRGIFTKAMLRSFIKKTVIREAWNGAPWLVKHDYAGQYHIDTRVPPHLRYDTKIQERKQLQAQKRAPSHEVNGHGSALHSGPVRLPELKPAPKTHKGKHGHGSKGLKWPLNMSVNGANGATCPPGHYDNHSTVIREPTPLPPPPPPKYPIEDLQLGPKEGSVRPRLKFMCRDPPTKTENGVELGHDHIDMSSVGALLETWDTLNVYCEIFQLDSFTFDDFVEAMSVASEQLPVQLFEEIHCAVLKILVDSEGDGGKVRITLPEVEEEQSDEEEEEEEEVSAEATPEPEPKPTGRATRSSLAKLEAERLAAEAAAAEEESLRAERESKHRAEELLKEYDWIEHLRKRDFANGGWERILVGLFHQLSKNERHEAICEELLLQLVPPETEPSQEAVRQRYAELDVNYRVQALQVLCMLTMETKAVRGYMEDCSETMTKYRKDRIEWQRQRKQAIEDVRQLNEERKAMMPENTPVEESNNSVKKEEDVTMTDVDQSQVDKEDEAEGSGDDNSKLQKKRRGRGASEKQRKREEEKERKAKEKAKEKEKEKEKEKGKDLKETIRLPPPQMKLYNKILKEIQKKEDIIKECEDEIAVIENDLREADCPRTRVLGKDRFWNRYYWFERNGMPYAGLPDSSTAYAEYANGCIWVQGPDELERKGYIDVPAELQDEYKAKFDMTIPERKAKEENGTSVFTARQWGYISEPEDVDRLIRWLDPRGFNELKLRKELLNYKDKIATHMENRKKYLAAADGDADKKDEAVTKRTSSRIREKTPEPPSYRCLQWENTTAMEELGHLHADQPPPPRARKQTKKREAMAEPAGRGATKTRRR</sequence>
<dbReference type="Pfam" id="PF15613">
    <property type="entry name" value="WSD"/>
    <property type="match status" value="1"/>
</dbReference>